<dbReference type="AlphaFoldDB" id="A0A2A2A6Y7"/>
<dbReference type="SUPFAM" id="SSF46785">
    <property type="entry name" value="Winged helix' DNA-binding domain"/>
    <property type="match status" value="1"/>
</dbReference>
<dbReference type="Pfam" id="PF01614">
    <property type="entry name" value="IclR_C"/>
    <property type="match status" value="1"/>
</dbReference>
<comment type="caution">
    <text evidence="6">The sequence shown here is derived from an EMBL/GenBank/DDBJ whole genome shotgun (WGS) entry which is preliminary data.</text>
</comment>
<feature type="domain" description="IclR-ED" evidence="5">
    <location>
        <begin position="83"/>
        <end position="267"/>
    </location>
</feature>
<keyword evidence="3" id="KW-0804">Transcription</keyword>
<dbReference type="GO" id="GO:0003700">
    <property type="term" value="F:DNA-binding transcription factor activity"/>
    <property type="evidence" value="ECO:0007669"/>
    <property type="project" value="TreeGrafter"/>
</dbReference>
<accession>A0A2A2A6Y7</accession>
<evidence type="ECO:0000256" key="1">
    <source>
        <dbReference type="ARBA" id="ARBA00023015"/>
    </source>
</evidence>
<name>A0A2A2A6Y7_9BURK</name>
<dbReference type="InterPro" id="IPR036390">
    <property type="entry name" value="WH_DNA-bd_sf"/>
</dbReference>
<dbReference type="PROSITE" id="PS51078">
    <property type="entry name" value="ICLR_ED"/>
    <property type="match status" value="1"/>
</dbReference>
<dbReference type="GO" id="GO:0045892">
    <property type="term" value="P:negative regulation of DNA-templated transcription"/>
    <property type="evidence" value="ECO:0007669"/>
    <property type="project" value="TreeGrafter"/>
</dbReference>
<dbReference type="EMBL" id="NSJF01000008">
    <property type="protein sequence ID" value="PAT33532.1"/>
    <property type="molecule type" value="Genomic_DNA"/>
</dbReference>
<dbReference type="SUPFAM" id="SSF55781">
    <property type="entry name" value="GAF domain-like"/>
    <property type="match status" value="1"/>
</dbReference>
<proteinExistence type="predicted"/>
<evidence type="ECO:0000256" key="2">
    <source>
        <dbReference type="ARBA" id="ARBA00023125"/>
    </source>
</evidence>
<protein>
    <submittedName>
        <fullName evidence="6">IclR family transcriptional regulator</fullName>
    </submittedName>
</protein>
<feature type="domain" description="HTH iclR-type" evidence="4">
    <location>
        <begin position="20"/>
        <end position="82"/>
    </location>
</feature>
<dbReference type="PANTHER" id="PTHR30136">
    <property type="entry name" value="HELIX-TURN-HELIX TRANSCRIPTIONAL REGULATOR, ICLR FAMILY"/>
    <property type="match status" value="1"/>
</dbReference>
<dbReference type="InterPro" id="IPR036388">
    <property type="entry name" value="WH-like_DNA-bd_sf"/>
</dbReference>
<evidence type="ECO:0000256" key="3">
    <source>
        <dbReference type="ARBA" id="ARBA00023163"/>
    </source>
</evidence>
<evidence type="ECO:0000313" key="6">
    <source>
        <dbReference type="EMBL" id="PAT33532.1"/>
    </source>
</evidence>
<dbReference type="PANTHER" id="PTHR30136:SF8">
    <property type="entry name" value="TRANSCRIPTIONAL REGULATORY PROTEIN"/>
    <property type="match status" value="1"/>
</dbReference>
<dbReference type="InterPro" id="IPR014757">
    <property type="entry name" value="Tscrpt_reg_IclR_C"/>
</dbReference>
<dbReference type="RefSeq" id="WP_095550615.1">
    <property type="nucleotide sequence ID" value="NZ_NSJF01000008.1"/>
</dbReference>
<dbReference type="Gene3D" id="1.10.10.10">
    <property type="entry name" value="Winged helix-like DNA-binding domain superfamily/Winged helix DNA-binding domain"/>
    <property type="match status" value="1"/>
</dbReference>
<evidence type="ECO:0000259" key="4">
    <source>
        <dbReference type="PROSITE" id="PS51077"/>
    </source>
</evidence>
<dbReference type="SMART" id="SM00346">
    <property type="entry name" value="HTH_ICLR"/>
    <property type="match status" value="1"/>
</dbReference>
<dbReference type="GO" id="GO:0003677">
    <property type="term" value="F:DNA binding"/>
    <property type="evidence" value="ECO:0007669"/>
    <property type="project" value="UniProtKB-KW"/>
</dbReference>
<dbReference type="InterPro" id="IPR050707">
    <property type="entry name" value="HTH_MetabolicPath_Reg"/>
</dbReference>
<dbReference type="Proteomes" id="UP000217999">
    <property type="component" value="Unassembled WGS sequence"/>
</dbReference>
<keyword evidence="2" id="KW-0238">DNA-binding</keyword>
<reference evidence="6 7" key="1">
    <citation type="submission" date="2017-08" db="EMBL/GenBank/DDBJ databases">
        <title>WGS of Clinical strains of the CDC Group NO-1 linked to zoonotic infections in humans.</title>
        <authorList>
            <person name="Bernier A.-M."/>
            <person name="Bernard K."/>
        </authorList>
    </citation>
    <scope>NUCLEOTIDE SEQUENCE [LARGE SCALE GENOMIC DNA]</scope>
    <source>
        <strain evidence="6 7">NML03-0146</strain>
    </source>
</reference>
<evidence type="ECO:0000313" key="7">
    <source>
        <dbReference type="Proteomes" id="UP000217999"/>
    </source>
</evidence>
<evidence type="ECO:0000259" key="5">
    <source>
        <dbReference type="PROSITE" id="PS51078"/>
    </source>
</evidence>
<dbReference type="Gene3D" id="3.30.450.40">
    <property type="match status" value="1"/>
</dbReference>
<dbReference type="InterPro" id="IPR029016">
    <property type="entry name" value="GAF-like_dom_sf"/>
</dbReference>
<sequence length="282" mass="30133">MPAADAASSGLTPEKGRRGIQSIEVGGQLLLALGAQGRPMPLRELAKAADMAPGKAHPYLVSFAKLGLVTQEPSTGYYWLGPMAMQLGLVTLRMLNPVREATPYAQALARETGHSVGLSVWGNQGPTMVFLFDAIYPLHTNIRTGTVMSLAGTATGRLFAAYLPAKLIEESLLEDERRLGPDIAKPIDADELQEMLKQVRRHGVSRAVNNPTPGVCSFAAPVFDYSGNIVLGMTLMGRTRAFDTHWNGTQANAVRACAQEVSKRLGSLAHSLAQANSKAGRV</sequence>
<dbReference type="PROSITE" id="PS51077">
    <property type="entry name" value="HTH_ICLR"/>
    <property type="match status" value="1"/>
</dbReference>
<keyword evidence="1" id="KW-0805">Transcription regulation</keyword>
<dbReference type="InterPro" id="IPR005471">
    <property type="entry name" value="Tscrpt_reg_IclR_N"/>
</dbReference>
<gene>
    <name evidence="6" type="ORF">CK620_12690</name>
</gene>
<organism evidence="6 7">
    <name type="scientific">Vandammella animalimorsus</name>
    <dbReference type="NCBI Taxonomy" id="2029117"/>
    <lineage>
        <taxon>Bacteria</taxon>
        <taxon>Pseudomonadati</taxon>
        <taxon>Pseudomonadota</taxon>
        <taxon>Betaproteobacteria</taxon>
        <taxon>Burkholderiales</taxon>
        <taxon>Comamonadaceae</taxon>
        <taxon>Vandammella</taxon>
    </lineage>
</organism>
<dbReference type="Pfam" id="PF09339">
    <property type="entry name" value="HTH_IclR"/>
    <property type="match status" value="1"/>
</dbReference>